<dbReference type="InterPro" id="IPR005110">
    <property type="entry name" value="MoeA_linker/N"/>
</dbReference>
<proteinExistence type="inferred from homology"/>
<evidence type="ECO:0000256" key="1">
    <source>
        <dbReference type="ARBA" id="ARBA00001946"/>
    </source>
</evidence>
<sequence length="410" mass="43331">MAGTLMLSFEQALEKLLAAAKPVEEVRAQPLTAVAGRVLAVAQQSTVAVPPLDNSAMDGYAVRLADIPAAGVCLPVSQRIPAGTVGMPLQPGTAARIFTGAPVPAGADAVIMQERCEHGEAGVVINYVPRLGENIRRAGEDIAVGAEILKPGIKLRPQDIALAASAGLPELPVYRRLRVGVFFTGDELVQPGEPLPPGAIYNSNRYALRALLEGLGCEVRDLGTVPDNLESTREALRKAAADNDLIVTSGGVSVGEEDHVKPAVEAEGQLDMWKIAIKPGKPLAFGEVRRSADNGGGKAWFIGLPGNPVSAIVTFLVMVRPFVLRLQGVSNVMPRSFSLRADFDWLRPDVRAEFLRARVNEQGGVELYANQGAGVVTSLCWGDGLVLNKPGLAINKGDSVSFVPYAELLS</sequence>
<dbReference type="GO" id="GO:0006777">
    <property type="term" value="P:Mo-molybdopterin cofactor biosynthetic process"/>
    <property type="evidence" value="ECO:0007669"/>
    <property type="project" value="UniProtKB-UniRule"/>
</dbReference>
<dbReference type="PROSITE" id="PS01079">
    <property type="entry name" value="MOCF_BIOSYNTHESIS_2"/>
    <property type="match status" value="1"/>
</dbReference>
<dbReference type="GO" id="GO:0061599">
    <property type="term" value="F:molybdopterin molybdotransferase activity"/>
    <property type="evidence" value="ECO:0007669"/>
    <property type="project" value="UniProtKB-UniRule"/>
</dbReference>
<keyword evidence="6 11" id="KW-0808">Transferase</keyword>
<dbReference type="Gene3D" id="3.90.105.10">
    <property type="entry name" value="Molybdopterin biosynthesis moea protein, domain 2"/>
    <property type="match status" value="1"/>
</dbReference>
<keyword evidence="8 11" id="KW-0460">Magnesium</keyword>
<comment type="catalytic activity">
    <reaction evidence="10">
        <text>adenylyl-molybdopterin + molybdate = Mo-molybdopterin + AMP + H(+)</text>
        <dbReference type="Rhea" id="RHEA:35047"/>
        <dbReference type="ChEBI" id="CHEBI:15378"/>
        <dbReference type="ChEBI" id="CHEBI:36264"/>
        <dbReference type="ChEBI" id="CHEBI:62727"/>
        <dbReference type="ChEBI" id="CHEBI:71302"/>
        <dbReference type="ChEBI" id="CHEBI:456215"/>
        <dbReference type="EC" id="2.10.1.1"/>
    </reaction>
</comment>
<evidence type="ECO:0000259" key="12">
    <source>
        <dbReference type="SMART" id="SM00852"/>
    </source>
</evidence>
<keyword evidence="7 11" id="KW-0479">Metal-binding</keyword>
<protein>
    <recommendedName>
        <fullName evidence="11">Molybdopterin molybdenumtransferase</fullName>
        <ecNumber evidence="11">2.10.1.1</ecNumber>
    </recommendedName>
</protein>
<dbReference type="Pfam" id="PF03454">
    <property type="entry name" value="MoeA_C"/>
    <property type="match status" value="1"/>
</dbReference>
<evidence type="ECO:0000256" key="9">
    <source>
        <dbReference type="ARBA" id="ARBA00023150"/>
    </source>
</evidence>
<dbReference type="GO" id="GO:0046872">
    <property type="term" value="F:metal ion binding"/>
    <property type="evidence" value="ECO:0007669"/>
    <property type="project" value="UniProtKB-UniRule"/>
</dbReference>
<keyword evidence="5 11" id="KW-0500">Molybdenum</keyword>
<dbReference type="Pfam" id="PF00994">
    <property type="entry name" value="MoCF_biosynth"/>
    <property type="match status" value="1"/>
</dbReference>
<dbReference type="PANTHER" id="PTHR10192:SF5">
    <property type="entry name" value="GEPHYRIN"/>
    <property type="match status" value="1"/>
</dbReference>
<dbReference type="Gene3D" id="2.40.340.10">
    <property type="entry name" value="MoeA, C-terminal, domain IV"/>
    <property type="match status" value="1"/>
</dbReference>
<keyword evidence="9 11" id="KW-0501">Molybdenum cofactor biosynthesis</keyword>
<dbReference type="InterPro" id="IPR036688">
    <property type="entry name" value="MoeA_C_domain_IV_sf"/>
</dbReference>
<dbReference type="InterPro" id="IPR008284">
    <property type="entry name" value="MoCF_biosynth_CS"/>
</dbReference>
<evidence type="ECO:0000256" key="7">
    <source>
        <dbReference type="ARBA" id="ARBA00022723"/>
    </source>
</evidence>
<dbReference type="InterPro" id="IPR038987">
    <property type="entry name" value="MoeA-like"/>
</dbReference>
<comment type="caution">
    <text evidence="13">The sequence shown here is derived from an EMBL/GenBank/DDBJ whole genome shotgun (WGS) entry which is preliminary data.</text>
</comment>
<dbReference type="Gene3D" id="2.170.190.11">
    <property type="entry name" value="Molybdopterin biosynthesis moea protein, domain 3"/>
    <property type="match status" value="1"/>
</dbReference>
<evidence type="ECO:0000313" key="14">
    <source>
        <dbReference type="Proteomes" id="UP000070186"/>
    </source>
</evidence>
<comment type="function">
    <text evidence="2 11">Catalyzes the insertion of molybdate into adenylated molybdopterin with the concomitant release of AMP.</text>
</comment>
<evidence type="ECO:0000256" key="11">
    <source>
        <dbReference type="RuleBase" id="RU365090"/>
    </source>
</evidence>
<dbReference type="AlphaFoldDB" id="A0A133XGW2"/>
<dbReference type="SMART" id="SM00852">
    <property type="entry name" value="MoCF_biosynth"/>
    <property type="match status" value="1"/>
</dbReference>
<dbReference type="NCBIfam" id="TIGR00177">
    <property type="entry name" value="molyb_syn"/>
    <property type="match status" value="1"/>
</dbReference>
<dbReference type="InterPro" id="IPR005111">
    <property type="entry name" value="MoeA_C_domain_IV"/>
</dbReference>
<dbReference type="GO" id="GO:0005829">
    <property type="term" value="C:cytosol"/>
    <property type="evidence" value="ECO:0007669"/>
    <property type="project" value="TreeGrafter"/>
</dbReference>
<dbReference type="UniPathway" id="UPA00344"/>
<organism evidence="13 14">
    <name type="scientific">Dechloromonas denitrificans</name>
    <dbReference type="NCBI Taxonomy" id="281362"/>
    <lineage>
        <taxon>Bacteria</taxon>
        <taxon>Pseudomonadati</taxon>
        <taxon>Pseudomonadota</taxon>
        <taxon>Betaproteobacteria</taxon>
        <taxon>Rhodocyclales</taxon>
        <taxon>Azonexaceae</taxon>
        <taxon>Dechloromonas</taxon>
    </lineage>
</organism>
<dbReference type="InterPro" id="IPR036425">
    <property type="entry name" value="MoaB/Mog-like_dom_sf"/>
</dbReference>
<dbReference type="EMBL" id="LODL01000021">
    <property type="protein sequence ID" value="KXB30183.1"/>
    <property type="molecule type" value="Genomic_DNA"/>
</dbReference>
<dbReference type="NCBIfam" id="NF045515">
    <property type="entry name" value="Glp_gephyrin"/>
    <property type="match status" value="1"/>
</dbReference>
<dbReference type="InterPro" id="IPR001453">
    <property type="entry name" value="MoaB/Mog_dom"/>
</dbReference>
<dbReference type="SUPFAM" id="SSF53218">
    <property type="entry name" value="Molybdenum cofactor biosynthesis proteins"/>
    <property type="match status" value="1"/>
</dbReference>
<dbReference type="FunFam" id="3.40.980.10:FF:000004">
    <property type="entry name" value="Molybdopterin molybdenumtransferase"/>
    <property type="match status" value="1"/>
</dbReference>
<dbReference type="Proteomes" id="UP000070186">
    <property type="component" value="Unassembled WGS sequence"/>
</dbReference>
<evidence type="ECO:0000256" key="8">
    <source>
        <dbReference type="ARBA" id="ARBA00022842"/>
    </source>
</evidence>
<evidence type="ECO:0000256" key="3">
    <source>
        <dbReference type="ARBA" id="ARBA00005046"/>
    </source>
</evidence>
<dbReference type="CDD" id="cd00887">
    <property type="entry name" value="MoeA"/>
    <property type="match status" value="1"/>
</dbReference>
<evidence type="ECO:0000256" key="10">
    <source>
        <dbReference type="ARBA" id="ARBA00047317"/>
    </source>
</evidence>
<evidence type="ECO:0000256" key="2">
    <source>
        <dbReference type="ARBA" id="ARBA00002901"/>
    </source>
</evidence>
<comment type="pathway">
    <text evidence="3 11">Cofactor biosynthesis; molybdopterin biosynthesis.</text>
</comment>
<gene>
    <name evidence="13" type="ORF">AT959_12520</name>
</gene>
<comment type="similarity">
    <text evidence="4 11">Belongs to the MoeA family.</text>
</comment>
<dbReference type="PANTHER" id="PTHR10192">
    <property type="entry name" value="MOLYBDOPTERIN BIOSYNTHESIS PROTEIN"/>
    <property type="match status" value="1"/>
</dbReference>
<keyword evidence="14" id="KW-1185">Reference proteome</keyword>
<name>A0A133XGW2_9RHOO</name>
<dbReference type="Pfam" id="PF03453">
    <property type="entry name" value="MoeA_N"/>
    <property type="match status" value="1"/>
</dbReference>
<dbReference type="EC" id="2.10.1.1" evidence="11"/>
<reference evidence="13 14" key="1">
    <citation type="submission" date="2015-12" db="EMBL/GenBank/DDBJ databases">
        <title>Nitrous oxide reduction kinetics distinguish bacteria harboring typical versus atypical NosZ.</title>
        <authorList>
            <person name="Yoon S."/>
            <person name="Nissen S."/>
            <person name="Park D."/>
            <person name="Sanford R.A."/>
            <person name="Loeffler F.E."/>
        </authorList>
    </citation>
    <scope>NUCLEOTIDE SEQUENCE [LARGE SCALE GENOMIC DNA]</scope>
    <source>
        <strain evidence="13 14">ATCC BAA-841</strain>
    </source>
</reference>
<evidence type="ECO:0000256" key="5">
    <source>
        <dbReference type="ARBA" id="ARBA00022505"/>
    </source>
</evidence>
<evidence type="ECO:0000256" key="6">
    <source>
        <dbReference type="ARBA" id="ARBA00022679"/>
    </source>
</evidence>
<dbReference type="SUPFAM" id="SSF63882">
    <property type="entry name" value="MoeA N-terminal region -like"/>
    <property type="match status" value="1"/>
</dbReference>
<dbReference type="InterPro" id="IPR036135">
    <property type="entry name" value="MoeA_linker/N_sf"/>
</dbReference>
<feature type="domain" description="MoaB/Mog" evidence="12">
    <location>
        <begin position="180"/>
        <end position="325"/>
    </location>
</feature>
<dbReference type="STRING" id="281362.AT959_12520"/>
<comment type="cofactor">
    <cofactor evidence="1 11">
        <name>Mg(2+)</name>
        <dbReference type="ChEBI" id="CHEBI:18420"/>
    </cofactor>
</comment>
<dbReference type="SUPFAM" id="SSF63867">
    <property type="entry name" value="MoeA C-terminal domain-like"/>
    <property type="match status" value="1"/>
</dbReference>
<dbReference type="Gene3D" id="3.40.980.10">
    <property type="entry name" value="MoaB/Mog-like domain"/>
    <property type="match status" value="1"/>
</dbReference>
<evidence type="ECO:0000313" key="13">
    <source>
        <dbReference type="EMBL" id="KXB30183.1"/>
    </source>
</evidence>
<accession>A0A133XGW2</accession>
<evidence type="ECO:0000256" key="4">
    <source>
        <dbReference type="ARBA" id="ARBA00010763"/>
    </source>
</evidence>